<sequence length="117" mass="13127">MSLNGIIRRASSFLGLSGSENSKPTYEDGDIVFCECIILNPVQLYLTMPNLPTLPTGKNNVCVHPPWRCRGDGEKVHHPGYLVIKCQADPSYGTTLHLSWIPNERLKRNHDLISQIK</sequence>
<name>A0A5B7J595_PORTR</name>
<comment type="caution">
    <text evidence="1">The sequence shown here is derived from an EMBL/GenBank/DDBJ whole genome shotgun (WGS) entry which is preliminary data.</text>
</comment>
<organism evidence="1 2">
    <name type="scientific">Portunus trituberculatus</name>
    <name type="common">Swimming crab</name>
    <name type="synonym">Neptunus trituberculatus</name>
    <dbReference type="NCBI Taxonomy" id="210409"/>
    <lineage>
        <taxon>Eukaryota</taxon>
        <taxon>Metazoa</taxon>
        <taxon>Ecdysozoa</taxon>
        <taxon>Arthropoda</taxon>
        <taxon>Crustacea</taxon>
        <taxon>Multicrustacea</taxon>
        <taxon>Malacostraca</taxon>
        <taxon>Eumalacostraca</taxon>
        <taxon>Eucarida</taxon>
        <taxon>Decapoda</taxon>
        <taxon>Pleocyemata</taxon>
        <taxon>Brachyura</taxon>
        <taxon>Eubrachyura</taxon>
        <taxon>Portunoidea</taxon>
        <taxon>Portunidae</taxon>
        <taxon>Portuninae</taxon>
        <taxon>Portunus</taxon>
    </lineage>
</organism>
<proteinExistence type="predicted"/>
<dbReference type="EMBL" id="VSRR010089395">
    <property type="protein sequence ID" value="MPC91900.1"/>
    <property type="molecule type" value="Genomic_DNA"/>
</dbReference>
<gene>
    <name evidence="1" type="primary">TBC1D16_1</name>
    <name evidence="1" type="ORF">E2C01_086963</name>
</gene>
<dbReference type="AlphaFoldDB" id="A0A5B7J595"/>
<keyword evidence="2" id="KW-1185">Reference proteome</keyword>
<dbReference type="Proteomes" id="UP000324222">
    <property type="component" value="Unassembled WGS sequence"/>
</dbReference>
<evidence type="ECO:0000313" key="2">
    <source>
        <dbReference type="Proteomes" id="UP000324222"/>
    </source>
</evidence>
<accession>A0A5B7J595</accession>
<evidence type="ECO:0000313" key="1">
    <source>
        <dbReference type="EMBL" id="MPC91900.1"/>
    </source>
</evidence>
<reference evidence="1 2" key="1">
    <citation type="submission" date="2019-05" db="EMBL/GenBank/DDBJ databases">
        <title>Another draft genome of Portunus trituberculatus and its Hox gene families provides insights of decapod evolution.</title>
        <authorList>
            <person name="Jeong J.-H."/>
            <person name="Song I."/>
            <person name="Kim S."/>
            <person name="Choi T."/>
            <person name="Kim D."/>
            <person name="Ryu S."/>
            <person name="Kim W."/>
        </authorList>
    </citation>
    <scope>NUCLEOTIDE SEQUENCE [LARGE SCALE GENOMIC DNA]</scope>
    <source>
        <tissue evidence="1">Muscle</tissue>
    </source>
</reference>
<protein>
    <submittedName>
        <fullName evidence="1">TBC1 domain family member 16</fullName>
    </submittedName>
</protein>
<dbReference type="OrthoDB" id="10264062at2759"/>